<keyword evidence="3 6" id="KW-0479">Metal-binding</keyword>
<feature type="binding site" evidence="6">
    <location>
        <position position="91"/>
    </location>
    <ligand>
        <name>Mg(2+)</name>
        <dbReference type="ChEBI" id="CHEBI:18420"/>
        <label>1</label>
        <note>catalytic</note>
    </ligand>
</feature>
<evidence type="ECO:0000256" key="4">
    <source>
        <dbReference type="ARBA" id="ARBA00022801"/>
    </source>
</evidence>
<keyword evidence="8" id="KW-1185">Reference proteome</keyword>
<comment type="cofactor">
    <cofactor evidence="1 6">
        <name>Mg(2+)</name>
        <dbReference type="ChEBI" id="CHEBI:18420"/>
    </cofactor>
</comment>
<dbReference type="SUPFAM" id="SSF56655">
    <property type="entry name" value="Carbohydrate phosphatase"/>
    <property type="match status" value="1"/>
</dbReference>
<comment type="similarity">
    <text evidence="2">Belongs to the inositol monophosphatase superfamily.</text>
</comment>
<dbReference type="PANTHER" id="PTHR43200:SF6">
    <property type="entry name" value="3'(2'),5'-BISPHOSPHATE NUCLEOTIDASE"/>
    <property type="match status" value="1"/>
</dbReference>
<evidence type="ECO:0000256" key="2">
    <source>
        <dbReference type="ARBA" id="ARBA00009759"/>
    </source>
</evidence>
<reference evidence="7 8" key="1">
    <citation type="submission" date="2018-03" db="EMBL/GenBank/DDBJ databases">
        <title>Rhodobacter blasticus.</title>
        <authorList>
            <person name="Meyer T.E."/>
            <person name="Miller S."/>
            <person name="Lodha T."/>
            <person name="Gandham S."/>
            <person name="Chintalapati S."/>
            <person name="Chintalapati V.R."/>
        </authorList>
    </citation>
    <scope>NUCLEOTIDE SEQUENCE [LARGE SCALE GENOMIC DNA]</scope>
    <source>
        <strain evidence="7 8">DSM 2131</strain>
    </source>
</reference>
<dbReference type="AlphaFoldDB" id="A0A2T4J454"/>
<accession>A0A2T4J454</accession>
<feature type="binding site" evidence="6">
    <location>
        <position position="90"/>
    </location>
    <ligand>
        <name>Mg(2+)</name>
        <dbReference type="ChEBI" id="CHEBI:18420"/>
        <label>2</label>
    </ligand>
</feature>
<organism evidence="7 8">
    <name type="scientific">Fuscovulum blasticum DSM 2131</name>
    <dbReference type="NCBI Taxonomy" id="1188250"/>
    <lineage>
        <taxon>Bacteria</taxon>
        <taxon>Pseudomonadati</taxon>
        <taxon>Pseudomonadota</taxon>
        <taxon>Alphaproteobacteria</taxon>
        <taxon>Rhodobacterales</taxon>
        <taxon>Paracoccaceae</taxon>
        <taxon>Pseudogemmobacter</taxon>
    </lineage>
</organism>
<dbReference type="Gene3D" id="3.30.540.10">
    <property type="entry name" value="Fructose-1,6-Bisphosphatase, subunit A, domain 1"/>
    <property type="match status" value="1"/>
</dbReference>
<keyword evidence="5 6" id="KW-0460">Magnesium</keyword>
<dbReference type="Proteomes" id="UP000241362">
    <property type="component" value="Unassembled WGS sequence"/>
</dbReference>
<dbReference type="InterPro" id="IPR000760">
    <property type="entry name" value="Inositol_monophosphatase-like"/>
</dbReference>
<dbReference type="PANTHER" id="PTHR43200">
    <property type="entry name" value="PHOSPHATASE"/>
    <property type="match status" value="1"/>
</dbReference>
<dbReference type="Gene3D" id="3.40.190.80">
    <property type="match status" value="1"/>
</dbReference>
<dbReference type="EMBL" id="PZKE01000039">
    <property type="protein sequence ID" value="PTE12637.1"/>
    <property type="molecule type" value="Genomic_DNA"/>
</dbReference>
<gene>
    <name evidence="7" type="ORF">C5F44_17365</name>
</gene>
<feature type="binding site" evidence="6">
    <location>
        <position position="72"/>
    </location>
    <ligand>
        <name>Mg(2+)</name>
        <dbReference type="ChEBI" id="CHEBI:18420"/>
        <label>1</label>
        <note>catalytic</note>
    </ligand>
</feature>
<dbReference type="GO" id="GO:0016791">
    <property type="term" value="F:phosphatase activity"/>
    <property type="evidence" value="ECO:0007669"/>
    <property type="project" value="UniProtKB-ARBA"/>
</dbReference>
<dbReference type="RefSeq" id="WP_107674881.1">
    <property type="nucleotide sequence ID" value="NZ_PZKE01000039.1"/>
</dbReference>
<feature type="binding site" evidence="6">
    <location>
        <position position="212"/>
    </location>
    <ligand>
        <name>Mg(2+)</name>
        <dbReference type="ChEBI" id="CHEBI:18420"/>
        <label>1</label>
        <note>catalytic</note>
    </ligand>
</feature>
<sequence>MGHAAGIEDHHIAFAGQLADAARRVLQREITHGLNVEVKPDRSFVTRIDRAIEAELRTMIAARYPDHGIIGEEDGDQNTGASHVWVLDPIDGTAPFIVGIPVYGTLIALAVDGVPRLGVIDVPPVDARWLGAPGRATTLNGQPVRCRSCDGLAQALMTNSNQDYMSTAELPALNALRQTTANRVYGGACLNYGRLAEGRSDLALDAGQKVFDFAPFRPVIEGAGGVISDWAGQPLTLNSDGRILAAGDRRCHDAALDVIEALGLGRSARVPA</sequence>
<dbReference type="InterPro" id="IPR051090">
    <property type="entry name" value="Inositol_monoP_superfamily"/>
</dbReference>
<dbReference type="GO" id="GO:0046872">
    <property type="term" value="F:metal ion binding"/>
    <property type="evidence" value="ECO:0007669"/>
    <property type="project" value="UniProtKB-KW"/>
</dbReference>
<keyword evidence="4" id="KW-0378">Hydrolase</keyword>
<feature type="binding site" evidence="6">
    <location>
        <position position="88"/>
    </location>
    <ligand>
        <name>Mg(2+)</name>
        <dbReference type="ChEBI" id="CHEBI:18420"/>
        <label>1</label>
        <note>catalytic</note>
    </ligand>
</feature>
<evidence type="ECO:0000313" key="8">
    <source>
        <dbReference type="Proteomes" id="UP000241362"/>
    </source>
</evidence>
<dbReference type="GO" id="GO:0000105">
    <property type="term" value="P:L-histidine biosynthetic process"/>
    <property type="evidence" value="ECO:0007669"/>
    <property type="project" value="TreeGrafter"/>
</dbReference>
<name>A0A2T4J454_FUSBL</name>
<evidence type="ECO:0000313" key="7">
    <source>
        <dbReference type="EMBL" id="PTE12637.1"/>
    </source>
</evidence>
<evidence type="ECO:0000256" key="3">
    <source>
        <dbReference type="ARBA" id="ARBA00022723"/>
    </source>
</evidence>
<protein>
    <submittedName>
        <fullName evidence="7">Inositol monophosphatase</fullName>
    </submittedName>
</protein>
<dbReference type="Pfam" id="PF00459">
    <property type="entry name" value="Inositol_P"/>
    <property type="match status" value="1"/>
</dbReference>
<evidence type="ECO:0000256" key="5">
    <source>
        <dbReference type="ARBA" id="ARBA00022842"/>
    </source>
</evidence>
<evidence type="ECO:0000256" key="6">
    <source>
        <dbReference type="PIRSR" id="PIRSR600760-2"/>
    </source>
</evidence>
<evidence type="ECO:0000256" key="1">
    <source>
        <dbReference type="ARBA" id="ARBA00001946"/>
    </source>
</evidence>
<proteinExistence type="inferred from homology"/>
<comment type="caution">
    <text evidence="7">The sequence shown here is derived from an EMBL/GenBank/DDBJ whole genome shotgun (WGS) entry which is preliminary data.</text>
</comment>
<dbReference type="PRINTS" id="PR00377">
    <property type="entry name" value="IMPHPHTASES"/>
</dbReference>